<reference evidence="1 2" key="1">
    <citation type="journal article" date="2015" name="Proc. Natl. Acad. Sci. U.S.A.">
        <title>The resurrection genome of Boea hygrometrica: A blueprint for survival of dehydration.</title>
        <authorList>
            <person name="Xiao L."/>
            <person name="Yang G."/>
            <person name="Zhang L."/>
            <person name="Yang X."/>
            <person name="Zhao S."/>
            <person name="Ji Z."/>
            <person name="Zhou Q."/>
            <person name="Hu M."/>
            <person name="Wang Y."/>
            <person name="Chen M."/>
            <person name="Xu Y."/>
            <person name="Jin H."/>
            <person name="Xiao X."/>
            <person name="Hu G."/>
            <person name="Bao F."/>
            <person name="Hu Y."/>
            <person name="Wan P."/>
            <person name="Li L."/>
            <person name="Deng X."/>
            <person name="Kuang T."/>
            <person name="Xiang C."/>
            <person name="Zhu J.K."/>
            <person name="Oliver M.J."/>
            <person name="He Y."/>
        </authorList>
    </citation>
    <scope>NUCLEOTIDE SEQUENCE [LARGE SCALE GENOMIC DNA]</scope>
    <source>
        <strain evidence="2">cv. XS01</strain>
    </source>
</reference>
<sequence length="64" mass="7647">MTIVGVLPELEVLKLRLRSNKCKIWETNDGEFTKLKFLLIELSSLVEWNIERDHFPSFHHLILR</sequence>
<dbReference type="PANTHER" id="PTHR15140">
    <property type="entry name" value="TUBULIN-SPECIFIC CHAPERONE E"/>
    <property type="match status" value="1"/>
</dbReference>
<dbReference type="EMBL" id="KV009173">
    <property type="protein sequence ID" value="KZV29767.1"/>
    <property type="molecule type" value="Genomic_DNA"/>
</dbReference>
<name>A0A2Z7BCU6_9LAMI</name>
<proteinExistence type="predicted"/>
<dbReference type="OrthoDB" id="912689at2759"/>
<protein>
    <submittedName>
        <fullName evidence="1">Uncharacterized protein</fullName>
    </submittedName>
</protein>
<evidence type="ECO:0000313" key="1">
    <source>
        <dbReference type="EMBL" id="KZV29767.1"/>
    </source>
</evidence>
<keyword evidence="2" id="KW-1185">Reference proteome</keyword>
<accession>A0A2Z7BCU6</accession>
<dbReference type="Proteomes" id="UP000250235">
    <property type="component" value="Unassembled WGS sequence"/>
</dbReference>
<dbReference type="AlphaFoldDB" id="A0A2Z7BCU6"/>
<organism evidence="1 2">
    <name type="scientific">Dorcoceras hygrometricum</name>
    <dbReference type="NCBI Taxonomy" id="472368"/>
    <lineage>
        <taxon>Eukaryota</taxon>
        <taxon>Viridiplantae</taxon>
        <taxon>Streptophyta</taxon>
        <taxon>Embryophyta</taxon>
        <taxon>Tracheophyta</taxon>
        <taxon>Spermatophyta</taxon>
        <taxon>Magnoliopsida</taxon>
        <taxon>eudicotyledons</taxon>
        <taxon>Gunneridae</taxon>
        <taxon>Pentapetalae</taxon>
        <taxon>asterids</taxon>
        <taxon>lamiids</taxon>
        <taxon>Lamiales</taxon>
        <taxon>Gesneriaceae</taxon>
        <taxon>Didymocarpoideae</taxon>
        <taxon>Trichosporeae</taxon>
        <taxon>Loxocarpinae</taxon>
        <taxon>Dorcoceras</taxon>
    </lineage>
</organism>
<evidence type="ECO:0000313" key="2">
    <source>
        <dbReference type="Proteomes" id="UP000250235"/>
    </source>
</evidence>
<gene>
    <name evidence="1" type="ORF">F511_17610</name>
</gene>
<dbReference type="PANTHER" id="PTHR15140:SF33">
    <property type="entry name" value="LATE BLIGHT RESISTANCE PROTEIN HOMOLOG R1A-3 ISOFORM X1"/>
    <property type="match status" value="1"/>
</dbReference>